<feature type="compositionally biased region" description="Polar residues" evidence="1">
    <location>
        <begin position="8"/>
        <end position="17"/>
    </location>
</feature>
<evidence type="ECO:0000313" key="2">
    <source>
        <dbReference type="EMBL" id="CAF3348556.1"/>
    </source>
</evidence>
<evidence type="ECO:0000313" key="3">
    <source>
        <dbReference type="Proteomes" id="UP000663872"/>
    </source>
</evidence>
<dbReference type="EMBL" id="CAJNYT010000429">
    <property type="protein sequence ID" value="CAF3348556.1"/>
    <property type="molecule type" value="Genomic_DNA"/>
</dbReference>
<name>A0A817VYG9_9BILA</name>
<proteinExistence type="predicted"/>
<dbReference type="AlphaFoldDB" id="A0A817VYG9"/>
<accession>A0A817VYG9</accession>
<sequence>FSGVAEPDSSNYLSDSITRPRPTTPQRVSEILKRNNYLKPVTPAEELEQHLQESVEELQKTVENLTVQKQTTTDRLSRIQSENTDLKKR</sequence>
<feature type="region of interest" description="Disordered" evidence="1">
    <location>
        <begin position="69"/>
        <end position="89"/>
    </location>
</feature>
<gene>
    <name evidence="2" type="ORF">GRG538_LOCUS5301</name>
</gene>
<dbReference type="Proteomes" id="UP000663872">
    <property type="component" value="Unassembled WGS sequence"/>
</dbReference>
<feature type="compositionally biased region" description="Polar residues" evidence="1">
    <location>
        <begin position="69"/>
        <end position="83"/>
    </location>
</feature>
<comment type="caution">
    <text evidence="2">The sequence shown here is derived from an EMBL/GenBank/DDBJ whole genome shotgun (WGS) entry which is preliminary data.</text>
</comment>
<protein>
    <submittedName>
        <fullName evidence="2">Uncharacterized protein</fullName>
    </submittedName>
</protein>
<feature type="region of interest" description="Disordered" evidence="1">
    <location>
        <begin position="1"/>
        <end position="31"/>
    </location>
</feature>
<feature type="non-terminal residue" evidence="2">
    <location>
        <position position="1"/>
    </location>
</feature>
<organism evidence="2 3">
    <name type="scientific">Rotaria socialis</name>
    <dbReference type="NCBI Taxonomy" id="392032"/>
    <lineage>
        <taxon>Eukaryota</taxon>
        <taxon>Metazoa</taxon>
        <taxon>Spiralia</taxon>
        <taxon>Gnathifera</taxon>
        <taxon>Rotifera</taxon>
        <taxon>Eurotatoria</taxon>
        <taxon>Bdelloidea</taxon>
        <taxon>Philodinida</taxon>
        <taxon>Philodinidae</taxon>
        <taxon>Rotaria</taxon>
    </lineage>
</organism>
<evidence type="ECO:0000256" key="1">
    <source>
        <dbReference type="SAM" id="MobiDB-lite"/>
    </source>
</evidence>
<reference evidence="2" key="1">
    <citation type="submission" date="2021-02" db="EMBL/GenBank/DDBJ databases">
        <authorList>
            <person name="Nowell W R."/>
        </authorList>
    </citation>
    <scope>NUCLEOTIDE SEQUENCE</scope>
</reference>